<protein>
    <submittedName>
        <fullName evidence="1">Uncharacterized protein</fullName>
    </submittedName>
</protein>
<sequence length="119" mass="13945">MYDFAEFKEVRRASDVDELLKQGWVVVSVNKTVDVDRSEYSEFIMGLPSSIRIEQLLSIIKDYEEAGCKEELFRHKASKLDPDYTYEQYLNSEKERMFGVGKNRPLAKYISNYRSIVSI</sequence>
<dbReference type="RefSeq" id="WP_275473154.1">
    <property type="nucleotide sequence ID" value="NZ_CP162940.1"/>
</dbReference>
<dbReference type="EMBL" id="JBDXSU010000012">
    <property type="protein sequence ID" value="MFB5191649.1"/>
    <property type="molecule type" value="Genomic_DNA"/>
</dbReference>
<comment type="caution">
    <text evidence="1">The sequence shown here is derived from an EMBL/GenBank/DDBJ whole genome shotgun (WGS) entry which is preliminary data.</text>
</comment>
<organism evidence="1 2">
    <name type="scientific">Alicyclobacillus fastidiosus</name>
    <dbReference type="NCBI Taxonomy" id="392011"/>
    <lineage>
        <taxon>Bacteria</taxon>
        <taxon>Bacillati</taxon>
        <taxon>Bacillota</taxon>
        <taxon>Bacilli</taxon>
        <taxon>Bacillales</taxon>
        <taxon>Alicyclobacillaceae</taxon>
        <taxon>Alicyclobacillus</taxon>
    </lineage>
</organism>
<reference evidence="1 2" key="1">
    <citation type="journal article" date="2024" name="Int. J. Mol. Sci.">
        <title>Exploration of Alicyclobacillus spp. Genome in Search of Antibiotic Resistance.</title>
        <authorList>
            <person name="Bucka-Kolendo J."/>
            <person name="Kiousi D.E."/>
            <person name="Dekowska A."/>
            <person name="Mikolajczuk-Szczyrba A."/>
            <person name="Karadedos D.M."/>
            <person name="Michael P."/>
            <person name="Galanis A."/>
            <person name="Sokolowska B."/>
        </authorList>
    </citation>
    <scope>NUCLEOTIDE SEQUENCE [LARGE SCALE GENOMIC DNA]</scope>
    <source>
        <strain evidence="1 2">KKP 3000</strain>
    </source>
</reference>
<evidence type="ECO:0000313" key="1">
    <source>
        <dbReference type="EMBL" id="MFB5191649.1"/>
    </source>
</evidence>
<proteinExistence type="predicted"/>
<evidence type="ECO:0000313" key="2">
    <source>
        <dbReference type="Proteomes" id="UP001579974"/>
    </source>
</evidence>
<keyword evidence="2" id="KW-1185">Reference proteome</keyword>
<dbReference type="Proteomes" id="UP001579974">
    <property type="component" value="Unassembled WGS sequence"/>
</dbReference>
<name>A0ABV5AHB2_9BACL</name>
<gene>
    <name evidence="1" type="ORF">KKP3000_000425</name>
</gene>
<accession>A0ABV5AHB2</accession>